<dbReference type="SFLD" id="SFLDS00003">
    <property type="entry name" value="Haloacid_Dehalogenase"/>
    <property type="match status" value="1"/>
</dbReference>
<dbReference type="InterPro" id="IPR023214">
    <property type="entry name" value="HAD_sf"/>
</dbReference>
<dbReference type="InterPro" id="IPR036412">
    <property type="entry name" value="HAD-like_sf"/>
</dbReference>
<dbReference type="InterPro" id="IPR041492">
    <property type="entry name" value="HAD_2"/>
</dbReference>
<dbReference type="Proteomes" id="UP001596200">
    <property type="component" value="Unassembled WGS sequence"/>
</dbReference>
<evidence type="ECO:0000256" key="1">
    <source>
        <dbReference type="ARBA" id="ARBA00001946"/>
    </source>
</evidence>
<comment type="similarity">
    <text evidence="2">Belongs to the HAD-like hydrolase superfamily. CbbY/CbbZ/Gph/YieH family.</text>
</comment>
<comment type="caution">
    <text evidence="5">The sequence shown here is derived from an EMBL/GenBank/DDBJ whole genome shotgun (WGS) entry which is preliminary data.</text>
</comment>
<dbReference type="CDD" id="cd07505">
    <property type="entry name" value="HAD_BPGM-like"/>
    <property type="match status" value="1"/>
</dbReference>
<reference evidence="6" key="1">
    <citation type="journal article" date="2019" name="Int. J. Syst. Evol. Microbiol.">
        <title>The Global Catalogue of Microorganisms (GCM) 10K type strain sequencing project: providing services to taxonomists for standard genome sequencing and annotation.</title>
        <authorList>
            <consortium name="The Broad Institute Genomics Platform"/>
            <consortium name="The Broad Institute Genome Sequencing Center for Infectious Disease"/>
            <person name="Wu L."/>
            <person name="Ma J."/>
        </authorList>
    </citation>
    <scope>NUCLEOTIDE SEQUENCE [LARGE SCALE GENOMIC DNA]</scope>
    <source>
        <strain evidence="6">JCM 4147</strain>
    </source>
</reference>
<sequence>MTTRHILTWSPAAIVFDCDGTLVDTERHWQDARIRVFGEFGLKPRPGFAERARGVHYTECGSLMAREAGKPQLADDMAQALLRHFMAFVAEDPVTMPGAAALVRLAAGHVPLAVASNCPLDVVEFCLARVGLRSYFAHVVVAGDGLLPKPHPDVYATAVRLCSVRPEEAMAVEDSVTGVESARRAGMRVLGVGPRPAEEGAGRADLWLRTLAEPELQAWAHAWAGGAG</sequence>
<dbReference type="InterPro" id="IPR023198">
    <property type="entry name" value="PGP-like_dom2"/>
</dbReference>
<dbReference type="InterPro" id="IPR006439">
    <property type="entry name" value="HAD-SF_hydro_IA"/>
</dbReference>
<keyword evidence="5" id="KW-0378">Hydrolase</keyword>
<dbReference type="InterPro" id="IPR051600">
    <property type="entry name" value="Beta-PGM-like"/>
</dbReference>
<dbReference type="PANTHER" id="PTHR46193">
    <property type="entry name" value="6-PHOSPHOGLUCONATE PHOSPHATASE"/>
    <property type="match status" value="1"/>
</dbReference>
<evidence type="ECO:0000313" key="5">
    <source>
        <dbReference type="EMBL" id="MFC5914726.1"/>
    </source>
</evidence>
<evidence type="ECO:0000256" key="4">
    <source>
        <dbReference type="ARBA" id="ARBA00022842"/>
    </source>
</evidence>
<keyword evidence="6" id="KW-1185">Reference proteome</keyword>
<protein>
    <submittedName>
        <fullName evidence="5">HAD family hydrolase</fullName>
    </submittedName>
</protein>
<dbReference type="SFLD" id="SFLDG01129">
    <property type="entry name" value="C1.5:_HAD__Beta-PGM__Phosphata"/>
    <property type="match status" value="1"/>
</dbReference>
<organism evidence="5 6">
    <name type="scientific">Streptomyces pulveraceus</name>
    <dbReference type="NCBI Taxonomy" id="68258"/>
    <lineage>
        <taxon>Bacteria</taxon>
        <taxon>Bacillati</taxon>
        <taxon>Actinomycetota</taxon>
        <taxon>Actinomycetes</taxon>
        <taxon>Kitasatosporales</taxon>
        <taxon>Streptomycetaceae</taxon>
        <taxon>Streptomyces</taxon>
    </lineage>
</organism>
<dbReference type="GO" id="GO:0016787">
    <property type="term" value="F:hydrolase activity"/>
    <property type="evidence" value="ECO:0007669"/>
    <property type="project" value="UniProtKB-KW"/>
</dbReference>
<evidence type="ECO:0000256" key="2">
    <source>
        <dbReference type="ARBA" id="ARBA00006171"/>
    </source>
</evidence>
<gene>
    <name evidence="5" type="ORF">ACFP1B_14990</name>
</gene>
<name>A0ABW1GLF9_9ACTN</name>
<dbReference type="EMBL" id="JBHSPU010000014">
    <property type="protein sequence ID" value="MFC5914726.1"/>
    <property type="molecule type" value="Genomic_DNA"/>
</dbReference>
<dbReference type="Gene3D" id="1.10.150.240">
    <property type="entry name" value="Putative phosphatase, domain 2"/>
    <property type="match status" value="1"/>
</dbReference>
<keyword evidence="3" id="KW-0479">Metal-binding</keyword>
<dbReference type="PANTHER" id="PTHR46193:SF10">
    <property type="entry name" value="6-PHOSPHOGLUCONATE PHOSPHATASE"/>
    <property type="match status" value="1"/>
</dbReference>
<evidence type="ECO:0000256" key="3">
    <source>
        <dbReference type="ARBA" id="ARBA00022723"/>
    </source>
</evidence>
<dbReference type="Pfam" id="PF13419">
    <property type="entry name" value="HAD_2"/>
    <property type="match status" value="1"/>
</dbReference>
<dbReference type="RefSeq" id="WP_344517633.1">
    <property type="nucleotide sequence ID" value="NZ_BAAATU010000076.1"/>
</dbReference>
<dbReference type="NCBIfam" id="TIGR01509">
    <property type="entry name" value="HAD-SF-IA-v3"/>
    <property type="match status" value="1"/>
</dbReference>
<dbReference type="Gene3D" id="3.40.50.1000">
    <property type="entry name" value="HAD superfamily/HAD-like"/>
    <property type="match status" value="1"/>
</dbReference>
<accession>A0ABW1GLF9</accession>
<comment type="cofactor">
    <cofactor evidence="1">
        <name>Mg(2+)</name>
        <dbReference type="ChEBI" id="CHEBI:18420"/>
    </cofactor>
</comment>
<keyword evidence="4" id="KW-0460">Magnesium</keyword>
<dbReference type="SUPFAM" id="SSF56784">
    <property type="entry name" value="HAD-like"/>
    <property type="match status" value="1"/>
</dbReference>
<proteinExistence type="inferred from homology"/>
<evidence type="ECO:0000313" key="6">
    <source>
        <dbReference type="Proteomes" id="UP001596200"/>
    </source>
</evidence>
<dbReference type="PRINTS" id="PR00413">
    <property type="entry name" value="HADHALOGNASE"/>
</dbReference>